<evidence type="ECO:0000256" key="1">
    <source>
        <dbReference type="SAM" id="Coils"/>
    </source>
</evidence>
<dbReference type="AlphaFoldDB" id="A0A316H852"/>
<dbReference type="EMBL" id="QGHA01000011">
    <property type="protein sequence ID" value="PWK72908.1"/>
    <property type="molecule type" value="Genomic_DNA"/>
</dbReference>
<keyword evidence="2" id="KW-0812">Transmembrane</keyword>
<evidence type="ECO:0000313" key="4">
    <source>
        <dbReference type="EMBL" id="PWK72908.1"/>
    </source>
</evidence>
<feature type="coiled-coil region" evidence="1">
    <location>
        <begin position="153"/>
        <end position="180"/>
    </location>
</feature>
<dbReference type="InterPro" id="IPR050640">
    <property type="entry name" value="Bact_2-comp_sensor_kinase"/>
</dbReference>
<gene>
    <name evidence="4" type="ORF">LX99_04238</name>
</gene>
<dbReference type="Pfam" id="PF06580">
    <property type="entry name" value="His_kinase"/>
    <property type="match status" value="1"/>
</dbReference>
<comment type="caution">
    <text evidence="4">The sequence shown here is derived from an EMBL/GenBank/DDBJ whole genome shotgun (WGS) entry which is preliminary data.</text>
</comment>
<feature type="transmembrane region" description="Helical" evidence="2">
    <location>
        <begin position="63"/>
        <end position="83"/>
    </location>
</feature>
<feature type="domain" description="Signal transduction histidine kinase internal region" evidence="3">
    <location>
        <begin position="189"/>
        <end position="263"/>
    </location>
</feature>
<proteinExistence type="predicted"/>
<keyword evidence="4" id="KW-0418">Kinase</keyword>
<name>A0A316H852_9SPHI</name>
<dbReference type="Proteomes" id="UP000245678">
    <property type="component" value="Unassembled WGS sequence"/>
</dbReference>
<feature type="transmembrane region" description="Helical" evidence="2">
    <location>
        <begin position="34"/>
        <end position="51"/>
    </location>
</feature>
<evidence type="ECO:0000256" key="2">
    <source>
        <dbReference type="SAM" id="Phobius"/>
    </source>
</evidence>
<dbReference type="GO" id="GO:0000155">
    <property type="term" value="F:phosphorelay sensor kinase activity"/>
    <property type="evidence" value="ECO:0007669"/>
    <property type="project" value="InterPro"/>
</dbReference>
<organism evidence="4 5">
    <name type="scientific">Mucilaginibacter oryzae</name>
    <dbReference type="NCBI Taxonomy" id="468058"/>
    <lineage>
        <taxon>Bacteria</taxon>
        <taxon>Pseudomonadati</taxon>
        <taxon>Bacteroidota</taxon>
        <taxon>Sphingobacteriia</taxon>
        <taxon>Sphingobacteriales</taxon>
        <taxon>Sphingobacteriaceae</taxon>
        <taxon>Mucilaginibacter</taxon>
    </lineage>
</organism>
<keyword evidence="1" id="KW-0175">Coiled coil</keyword>
<feature type="transmembrane region" description="Helical" evidence="2">
    <location>
        <begin position="127"/>
        <end position="150"/>
    </location>
</feature>
<keyword evidence="2" id="KW-1133">Transmembrane helix</keyword>
<keyword evidence="2" id="KW-0472">Membrane</keyword>
<protein>
    <submittedName>
        <fullName evidence="4">Histidine kinase</fullName>
    </submittedName>
</protein>
<dbReference type="PANTHER" id="PTHR34220:SF7">
    <property type="entry name" value="SENSOR HISTIDINE KINASE YPDA"/>
    <property type="match status" value="1"/>
</dbReference>
<dbReference type="PANTHER" id="PTHR34220">
    <property type="entry name" value="SENSOR HISTIDINE KINASE YPDA"/>
    <property type="match status" value="1"/>
</dbReference>
<reference evidence="4 5" key="1">
    <citation type="submission" date="2018-05" db="EMBL/GenBank/DDBJ databases">
        <title>Genomic Encyclopedia of Archaeal and Bacterial Type Strains, Phase II (KMG-II): from individual species to whole genera.</title>
        <authorList>
            <person name="Goeker M."/>
        </authorList>
    </citation>
    <scope>NUCLEOTIDE SEQUENCE [LARGE SCALE GENOMIC DNA]</scope>
    <source>
        <strain evidence="4 5">DSM 19975</strain>
    </source>
</reference>
<keyword evidence="5" id="KW-1185">Reference proteome</keyword>
<keyword evidence="4" id="KW-0808">Transferase</keyword>
<evidence type="ECO:0000313" key="5">
    <source>
        <dbReference type="Proteomes" id="UP000245678"/>
    </source>
</evidence>
<sequence length="372" mass="43315">MGNYMNHGENYTKHSYIQRMKPAHFNLRVITQHAAWWLFFIIYELSIYFLTDGHITHLLRTAIYYLCNISLFYSQKVLLDHYLGSSRKYYRLILPIAIELIVYMLAKLTADYLLTDFEKSSEPKIQVLKGMAALDFYRCIFFTALASLYWTALNISRYQRQTAEAKIKQLTAERDNLYLETDLAKARNAYLQQQMNPHLLFNSLNFIHNDVYRYSEAAAENVLLLADIMRYTVEGAEPDGKISLVKEAEQLNNLIHINRSRFDYPLNLDYTVSGDISACRIIPLVLMTLLENIFKHADLRGRPAFARLMVSDRQKLTFETGNYKSSVSPNARVQSLGLKNICLRLDYAYGNNYRLDIKDGDDYYQSTLTIQL</sequence>
<feature type="transmembrane region" description="Helical" evidence="2">
    <location>
        <begin position="89"/>
        <end position="106"/>
    </location>
</feature>
<evidence type="ECO:0000259" key="3">
    <source>
        <dbReference type="Pfam" id="PF06580"/>
    </source>
</evidence>
<dbReference type="GO" id="GO:0016020">
    <property type="term" value="C:membrane"/>
    <property type="evidence" value="ECO:0007669"/>
    <property type="project" value="InterPro"/>
</dbReference>
<accession>A0A316H852</accession>
<dbReference type="InterPro" id="IPR010559">
    <property type="entry name" value="Sig_transdc_His_kin_internal"/>
</dbReference>